<dbReference type="PROSITE" id="PS01227">
    <property type="entry name" value="UPF0012"/>
    <property type="match status" value="1"/>
</dbReference>
<dbReference type="PANTHER" id="PTHR23088">
    <property type="entry name" value="NITRILASE-RELATED"/>
    <property type="match status" value="1"/>
</dbReference>
<evidence type="ECO:0000313" key="3">
    <source>
        <dbReference type="EMBL" id="WYJ76186.1"/>
    </source>
</evidence>
<keyword evidence="4" id="KW-1185">Reference proteome</keyword>
<evidence type="ECO:0000313" key="4">
    <source>
        <dbReference type="Proteomes" id="UP000664701"/>
    </source>
</evidence>
<dbReference type="PANTHER" id="PTHR23088:SF27">
    <property type="entry name" value="DEAMINATED GLUTATHIONE AMIDASE"/>
    <property type="match status" value="1"/>
</dbReference>
<sequence>MSQLSIVLLQLDVIFGDPEANRQKVSEWFAKANLQPNELVLLPELWDTGYDLTRLPEIADQEGKTAQRFLSELAKKYQVFISGGSIARQTGEKVFNTTYIVAPTGEVRAQYDKVHLFRLMEEEKFLDAGKQLAQTTIADFLVAPFICYDLRFPEWFRKSAHQGTELLLLSAQWPTPRIEHWEKLVQARAIENQCFAAAVNRVGADPNNQFGGHSLVVDSLGNILIKLDDTETIGRVTINHQEVAKTRGQMPVFEDRRTDLY</sequence>
<comment type="similarity">
    <text evidence="1">Belongs to the carbon-nitrogen hydrolase superfamily. NIT1/NIT2 family.</text>
</comment>
<evidence type="ECO:0000256" key="1">
    <source>
        <dbReference type="ARBA" id="ARBA00010613"/>
    </source>
</evidence>
<reference evidence="3 4" key="1">
    <citation type="submission" date="2021-03" db="EMBL/GenBank/DDBJ databases">
        <authorList>
            <person name="Gilmore M.S."/>
            <person name="Schwartzman J."/>
            <person name="Van Tyne D."/>
            <person name="Martin M."/>
            <person name="Earl A.M."/>
            <person name="Manson A.L."/>
            <person name="Straub T."/>
            <person name="Salamzade R."/>
            <person name="Saavedra J."/>
            <person name="Lebreton F."/>
            <person name="Prichula J."/>
            <person name="Schaufler K."/>
            <person name="Gaca A."/>
            <person name="Sgardioli B."/>
            <person name="Wagenaar J."/>
            <person name="Strong T."/>
        </authorList>
    </citation>
    <scope>NUCLEOTIDE SEQUENCE [LARGE SCALE GENOMIC DNA]</scope>
    <source>
        <strain evidence="3 4">DIV2402</strain>
    </source>
</reference>
<dbReference type="Pfam" id="PF00795">
    <property type="entry name" value="CN_hydrolase"/>
    <property type="match status" value="1"/>
</dbReference>
<dbReference type="InterPro" id="IPR001110">
    <property type="entry name" value="UPF0012_CS"/>
</dbReference>
<feature type="domain" description="CN hydrolase" evidence="2">
    <location>
        <begin position="4"/>
        <end position="240"/>
    </location>
</feature>
<gene>
    <name evidence="3" type="ORF">DOK78_000812</name>
</gene>
<dbReference type="EMBL" id="CP147251">
    <property type="protein sequence ID" value="WYJ76186.1"/>
    <property type="molecule type" value="Genomic_DNA"/>
</dbReference>
<dbReference type="PROSITE" id="PS50263">
    <property type="entry name" value="CN_HYDROLASE"/>
    <property type="match status" value="1"/>
</dbReference>
<dbReference type="InterPro" id="IPR003010">
    <property type="entry name" value="C-N_Hydrolase"/>
</dbReference>
<dbReference type="SUPFAM" id="SSF56317">
    <property type="entry name" value="Carbon-nitrogen hydrolase"/>
    <property type="match status" value="1"/>
</dbReference>
<proteinExistence type="inferred from homology"/>
<accession>A0ABZ2SK07</accession>
<dbReference type="CDD" id="cd07583">
    <property type="entry name" value="nitrilase_5"/>
    <property type="match status" value="1"/>
</dbReference>
<reference evidence="3 4" key="2">
    <citation type="submission" date="2024-03" db="EMBL/GenBank/DDBJ databases">
        <title>The Genome Sequence of Enterococcus sp. DIV2402.</title>
        <authorList>
            <consortium name="The Broad Institute Genomics Platform"/>
            <consortium name="The Broad Institute Microbial Omics Core"/>
            <consortium name="The Broad Institute Genomic Center for Infectious Diseases"/>
            <person name="Earl A."/>
            <person name="Manson A."/>
            <person name="Gilmore M."/>
            <person name="Schwartman J."/>
            <person name="Shea T."/>
            <person name="Abouelleil A."/>
            <person name="Cao P."/>
            <person name="Chapman S."/>
            <person name="Cusick C."/>
            <person name="Young S."/>
            <person name="Neafsey D."/>
            <person name="Nusbaum C."/>
            <person name="Birren B."/>
        </authorList>
    </citation>
    <scope>NUCLEOTIDE SEQUENCE [LARGE SCALE GENOMIC DNA]</scope>
    <source>
        <strain evidence="3 4">DIV2402</strain>
    </source>
</reference>
<organism evidence="3 4">
    <name type="scientific">Candidatus Enterococcus lowellii</name>
    <dbReference type="NCBI Taxonomy" id="2230877"/>
    <lineage>
        <taxon>Bacteria</taxon>
        <taxon>Bacillati</taxon>
        <taxon>Bacillota</taxon>
        <taxon>Bacilli</taxon>
        <taxon>Lactobacillales</taxon>
        <taxon>Enterococcaceae</taxon>
        <taxon>Enterococcus</taxon>
    </lineage>
</organism>
<dbReference type="Proteomes" id="UP000664701">
    <property type="component" value="Chromosome"/>
</dbReference>
<evidence type="ECO:0000259" key="2">
    <source>
        <dbReference type="PROSITE" id="PS50263"/>
    </source>
</evidence>
<dbReference type="RefSeq" id="WP_207942543.1">
    <property type="nucleotide sequence ID" value="NZ_CP147251.1"/>
</dbReference>
<name>A0ABZ2SK07_9ENTE</name>
<dbReference type="InterPro" id="IPR036526">
    <property type="entry name" value="C-N_Hydrolase_sf"/>
</dbReference>
<protein>
    <recommendedName>
        <fullName evidence="2">CN hydrolase domain-containing protein</fullName>
    </recommendedName>
</protein>
<dbReference type="Gene3D" id="3.60.110.10">
    <property type="entry name" value="Carbon-nitrogen hydrolase"/>
    <property type="match status" value="1"/>
</dbReference>